<gene>
    <name evidence="2" type="ordered locus">CHU_1166</name>
</gene>
<reference evidence="2 3" key="1">
    <citation type="journal article" date="2007" name="Appl. Environ. Microbiol.">
        <title>Genome sequence of the cellulolytic gliding bacterium Cytophaga hutchinsonii.</title>
        <authorList>
            <person name="Xie G."/>
            <person name="Bruce D.C."/>
            <person name="Challacombe J.F."/>
            <person name="Chertkov O."/>
            <person name="Detter J.C."/>
            <person name="Gilna P."/>
            <person name="Han C.S."/>
            <person name="Lucas S."/>
            <person name="Misra M."/>
            <person name="Myers G.L."/>
            <person name="Richardson P."/>
            <person name="Tapia R."/>
            <person name="Thayer N."/>
            <person name="Thompson L.S."/>
            <person name="Brettin T.S."/>
            <person name="Henrissat B."/>
            <person name="Wilson D.B."/>
            <person name="McBride M.J."/>
        </authorList>
    </citation>
    <scope>NUCLEOTIDE SEQUENCE [LARGE SCALE GENOMIC DNA]</scope>
    <source>
        <strain evidence="3">ATCC 33406 / DSM 1761 / CIP 103989 / NBRC 15051 / NCIMB 9469 / D465</strain>
    </source>
</reference>
<dbReference type="EMBL" id="CP000383">
    <property type="protein sequence ID" value="ABG58441.1"/>
    <property type="molecule type" value="Genomic_DNA"/>
</dbReference>
<protein>
    <submittedName>
        <fullName evidence="2">Uncharacterized protein</fullName>
    </submittedName>
</protein>
<dbReference type="Proteomes" id="UP000001822">
    <property type="component" value="Chromosome"/>
</dbReference>
<feature type="transmembrane region" description="Helical" evidence="1">
    <location>
        <begin position="125"/>
        <end position="146"/>
    </location>
</feature>
<dbReference type="RefSeq" id="WP_011584556.1">
    <property type="nucleotide sequence ID" value="NC_008255.1"/>
</dbReference>
<evidence type="ECO:0000313" key="2">
    <source>
        <dbReference type="EMBL" id="ABG58441.1"/>
    </source>
</evidence>
<keyword evidence="1" id="KW-1133">Transmembrane helix</keyword>
<dbReference type="AlphaFoldDB" id="A0A6N4SQ78"/>
<evidence type="ECO:0000313" key="3">
    <source>
        <dbReference type="Proteomes" id="UP000001822"/>
    </source>
</evidence>
<dbReference type="OrthoDB" id="1494102at2"/>
<proteinExistence type="predicted"/>
<keyword evidence="1" id="KW-0812">Transmembrane</keyword>
<evidence type="ECO:0000256" key="1">
    <source>
        <dbReference type="SAM" id="Phobius"/>
    </source>
</evidence>
<organism evidence="2 3">
    <name type="scientific">Cytophaga hutchinsonii (strain ATCC 33406 / DSM 1761 / CIP 103989 / NBRC 15051 / NCIMB 9469 / D465)</name>
    <dbReference type="NCBI Taxonomy" id="269798"/>
    <lineage>
        <taxon>Bacteria</taxon>
        <taxon>Pseudomonadati</taxon>
        <taxon>Bacteroidota</taxon>
        <taxon>Cytophagia</taxon>
        <taxon>Cytophagales</taxon>
        <taxon>Cytophagaceae</taxon>
        <taxon>Cytophaga</taxon>
    </lineage>
</organism>
<name>A0A6N4SQ78_CYTH3</name>
<sequence>MADLHQIRQNFSSMPDEKLLHIATHERNTLTKEALAVFIEVYKTRPLDASIFEPTPEELDYDKEQHWFFALEEKRKGKTAEELYGSLTARNLKDEQAAAIISRLPEPDINDEDFETYIKHQCEHVFLAGNFARVLIIGTGICAIAYGTMKFFVPFTILGIAMLLLAVCFKIGTKHGGAFWVNRIKHKPESIVWIKPIVEKHTVWYLITLFKTSHFQICTRDSIEITFECTDPVERNIFLTGIKKYIPHAHIGYSFPLDHMYIQNPAGFINALQHKNLYLPVADIALPPVSV</sequence>
<dbReference type="KEGG" id="chu:CHU_1166"/>
<keyword evidence="1" id="KW-0472">Membrane</keyword>
<accession>A0A6N4SQ78</accession>
<feature type="transmembrane region" description="Helical" evidence="1">
    <location>
        <begin position="152"/>
        <end position="173"/>
    </location>
</feature>
<keyword evidence="3" id="KW-1185">Reference proteome</keyword>